<evidence type="ECO:0000313" key="2">
    <source>
        <dbReference type="Proteomes" id="UP001222087"/>
    </source>
</evidence>
<dbReference type="Proteomes" id="UP001222087">
    <property type="component" value="Chromosome"/>
</dbReference>
<proteinExistence type="predicted"/>
<reference evidence="1 2" key="1">
    <citation type="submission" date="2023-02" db="EMBL/GenBank/DDBJ databases">
        <title>Genome Sequence of L. cardiaca H63T.</title>
        <authorList>
            <person name="Lopez A.E."/>
            <person name="Cianciotto N.P."/>
        </authorList>
    </citation>
    <scope>NUCLEOTIDE SEQUENCE [LARGE SCALE GENOMIC DNA]</scope>
    <source>
        <strain evidence="1 2">H63</strain>
    </source>
</reference>
<sequence>MNNLKITSSVDLLFPADFSNDTVNKLKFCFRNHHTLYGAPVVGRCMVASERFDSNVMAQEKNNIEKNQNYFLIIAYNQYLMKNTTVERVRMKICETFKIMNCDQIIIIPCEFKFDSSGLGRAPENVLLPGYKEIIHSSTSSIVKRLRADLEDTQKIEAIHNLITIIDNYLHNRQRFVNTKNGEGSEVKEYFFPFFTSFQKSYKQKNEAVIALHKVLEGQSDNLLGHLSTLRDGKLGKSLRRFIKEGRADAIVGTPVKTVRDFVNKLHQLKDHEEVPIELN</sequence>
<accession>A0ABY8AMS9</accession>
<gene>
    <name evidence="1" type="ORF">PXX05_08425</name>
</gene>
<organism evidence="1 2">
    <name type="scientific">Legionella cardiaca</name>
    <dbReference type="NCBI Taxonomy" id="1071983"/>
    <lineage>
        <taxon>Bacteria</taxon>
        <taxon>Pseudomonadati</taxon>
        <taxon>Pseudomonadota</taxon>
        <taxon>Gammaproteobacteria</taxon>
        <taxon>Legionellales</taxon>
        <taxon>Legionellaceae</taxon>
        <taxon>Legionella</taxon>
    </lineage>
</organism>
<dbReference type="RefSeq" id="WP_275087784.1">
    <property type="nucleotide sequence ID" value="NZ_CP119078.1"/>
</dbReference>
<evidence type="ECO:0000313" key="1">
    <source>
        <dbReference type="EMBL" id="WED41960.1"/>
    </source>
</evidence>
<keyword evidence="2" id="KW-1185">Reference proteome</keyword>
<dbReference type="EMBL" id="CP119078">
    <property type="protein sequence ID" value="WED41960.1"/>
    <property type="molecule type" value="Genomic_DNA"/>
</dbReference>
<protein>
    <submittedName>
        <fullName evidence="1">Uncharacterized protein</fullName>
    </submittedName>
</protein>
<name>A0ABY8AMS9_9GAMM</name>